<name>A0AAV0R9B3_9ROSI</name>
<dbReference type="InterPro" id="IPR051044">
    <property type="entry name" value="MAG_DAG_Lipase"/>
</dbReference>
<dbReference type="InterPro" id="IPR022742">
    <property type="entry name" value="Hydrolase_4"/>
</dbReference>
<dbReference type="FunFam" id="3.40.50.1820:FF:000054">
    <property type="entry name" value="Alpha/beta-Hydrolases superfamily protein"/>
    <property type="match status" value="1"/>
</dbReference>
<evidence type="ECO:0000313" key="3">
    <source>
        <dbReference type="Proteomes" id="UP001154282"/>
    </source>
</evidence>
<sequence length="291" mass="32342">MGFFFGCVTGIWQWYEINFKGQEVFCKSWMPKPGVRIKGSVCFCHGYGDTCTFFFEGIASQIASSGYAVYAVDHPGFGLSEGLHGYIQNFDDLVDNAYEMFAKIKGRPEVRGLPSFILGQSMGGAVTIKLHLKDPSEWDGVILVAPMCRISDELKPPAPVLKVLTCMASLLPKAKLMPENDLAELAFRDPVKRKMCDYNVISYSHRMRLKTAVELLKATEEIEAQVDQVSAPLLILHGAADKVTDPTVSQFLYENAASEDKTLKLYEGGFHSILEGEPDDRIFAVFVDIMT</sequence>
<dbReference type="Gene3D" id="3.40.50.1820">
    <property type="entry name" value="alpha/beta hydrolase"/>
    <property type="match status" value="1"/>
</dbReference>
<dbReference type="PANTHER" id="PTHR11614">
    <property type="entry name" value="PHOSPHOLIPASE-RELATED"/>
    <property type="match status" value="1"/>
</dbReference>
<dbReference type="Pfam" id="PF12146">
    <property type="entry name" value="Hydrolase_4"/>
    <property type="match status" value="1"/>
</dbReference>
<dbReference type="PRINTS" id="PR00111">
    <property type="entry name" value="ABHYDROLASE"/>
</dbReference>
<dbReference type="EMBL" id="CAMGYJ010000010">
    <property type="protein sequence ID" value="CAI0552903.1"/>
    <property type="molecule type" value="Genomic_DNA"/>
</dbReference>
<accession>A0AAV0R9B3</accession>
<dbReference type="AlphaFoldDB" id="A0AAV0R9B3"/>
<reference evidence="2" key="1">
    <citation type="submission" date="2022-08" db="EMBL/GenBank/DDBJ databases">
        <authorList>
            <person name="Gutierrez-Valencia J."/>
        </authorList>
    </citation>
    <scope>NUCLEOTIDE SEQUENCE</scope>
</reference>
<organism evidence="2 3">
    <name type="scientific">Linum tenue</name>
    <dbReference type="NCBI Taxonomy" id="586396"/>
    <lineage>
        <taxon>Eukaryota</taxon>
        <taxon>Viridiplantae</taxon>
        <taxon>Streptophyta</taxon>
        <taxon>Embryophyta</taxon>
        <taxon>Tracheophyta</taxon>
        <taxon>Spermatophyta</taxon>
        <taxon>Magnoliopsida</taxon>
        <taxon>eudicotyledons</taxon>
        <taxon>Gunneridae</taxon>
        <taxon>Pentapetalae</taxon>
        <taxon>rosids</taxon>
        <taxon>fabids</taxon>
        <taxon>Malpighiales</taxon>
        <taxon>Linaceae</taxon>
        <taxon>Linum</taxon>
    </lineage>
</organism>
<evidence type="ECO:0000313" key="2">
    <source>
        <dbReference type="EMBL" id="CAI0552903.1"/>
    </source>
</evidence>
<gene>
    <name evidence="2" type="ORF">LITE_LOCUS46637</name>
</gene>
<dbReference type="Proteomes" id="UP001154282">
    <property type="component" value="Unassembled WGS sequence"/>
</dbReference>
<keyword evidence="3" id="KW-1185">Reference proteome</keyword>
<dbReference type="InterPro" id="IPR000073">
    <property type="entry name" value="AB_hydrolase_1"/>
</dbReference>
<evidence type="ECO:0000259" key="1">
    <source>
        <dbReference type="Pfam" id="PF12146"/>
    </source>
</evidence>
<dbReference type="InterPro" id="IPR029058">
    <property type="entry name" value="AB_hydrolase_fold"/>
</dbReference>
<comment type="caution">
    <text evidence="2">The sequence shown here is derived from an EMBL/GenBank/DDBJ whole genome shotgun (WGS) entry which is preliminary data.</text>
</comment>
<feature type="domain" description="Serine aminopeptidase S33" evidence="1">
    <location>
        <begin position="37"/>
        <end position="278"/>
    </location>
</feature>
<dbReference type="SUPFAM" id="SSF53474">
    <property type="entry name" value="alpha/beta-Hydrolases"/>
    <property type="match status" value="1"/>
</dbReference>
<protein>
    <recommendedName>
        <fullName evidence="1">Serine aminopeptidase S33 domain-containing protein</fullName>
    </recommendedName>
</protein>
<proteinExistence type="predicted"/>